<proteinExistence type="predicted"/>
<evidence type="ECO:0000313" key="2">
    <source>
        <dbReference type="Proteomes" id="UP001215598"/>
    </source>
</evidence>
<evidence type="ECO:0000313" key="1">
    <source>
        <dbReference type="EMBL" id="KAJ7743624.1"/>
    </source>
</evidence>
<organism evidence="1 2">
    <name type="scientific">Mycena metata</name>
    <dbReference type="NCBI Taxonomy" id="1033252"/>
    <lineage>
        <taxon>Eukaryota</taxon>
        <taxon>Fungi</taxon>
        <taxon>Dikarya</taxon>
        <taxon>Basidiomycota</taxon>
        <taxon>Agaricomycotina</taxon>
        <taxon>Agaricomycetes</taxon>
        <taxon>Agaricomycetidae</taxon>
        <taxon>Agaricales</taxon>
        <taxon>Marasmiineae</taxon>
        <taxon>Mycenaceae</taxon>
        <taxon>Mycena</taxon>
    </lineage>
</organism>
<accession>A0AAD7II13</accession>
<protein>
    <submittedName>
        <fullName evidence="1">Uncharacterized protein</fullName>
    </submittedName>
</protein>
<name>A0AAD7II13_9AGAR</name>
<reference evidence="1" key="1">
    <citation type="submission" date="2023-03" db="EMBL/GenBank/DDBJ databases">
        <title>Massive genome expansion in bonnet fungi (Mycena s.s.) driven by repeated elements and novel gene families across ecological guilds.</title>
        <authorList>
            <consortium name="Lawrence Berkeley National Laboratory"/>
            <person name="Harder C.B."/>
            <person name="Miyauchi S."/>
            <person name="Viragh M."/>
            <person name="Kuo A."/>
            <person name="Thoen E."/>
            <person name="Andreopoulos B."/>
            <person name="Lu D."/>
            <person name="Skrede I."/>
            <person name="Drula E."/>
            <person name="Henrissat B."/>
            <person name="Morin E."/>
            <person name="Kohler A."/>
            <person name="Barry K."/>
            <person name="LaButti K."/>
            <person name="Morin E."/>
            <person name="Salamov A."/>
            <person name="Lipzen A."/>
            <person name="Mereny Z."/>
            <person name="Hegedus B."/>
            <person name="Baldrian P."/>
            <person name="Stursova M."/>
            <person name="Weitz H."/>
            <person name="Taylor A."/>
            <person name="Grigoriev I.V."/>
            <person name="Nagy L.G."/>
            <person name="Martin F."/>
            <person name="Kauserud H."/>
        </authorList>
    </citation>
    <scope>NUCLEOTIDE SEQUENCE</scope>
    <source>
        <strain evidence="1">CBHHK182m</strain>
    </source>
</reference>
<dbReference type="Proteomes" id="UP001215598">
    <property type="component" value="Unassembled WGS sequence"/>
</dbReference>
<dbReference type="AlphaFoldDB" id="A0AAD7II13"/>
<sequence>MMKAAIARPAALVLTHNSLAPTALPELRALACPALRELGGGLPGPEILSADAAMPTARIGVIRGCEVAETGNNLSASAGMAVGAAEVLDLPVEAKLLVNDAMVGMRTTSFSSMGDSTLVPFGTGDSTLVLPATGAGGKYGCGRRRRVAKRQRNRGHRKKASSARCWRCFPEQRSMNARGARETYLRLPVSTLVYVRLTCVYLCLRWSTFGYGVGCT</sequence>
<gene>
    <name evidence="1" type="ORF">B0H16DRAFT_1693461</name>
</gene>
<comment type="caution">
    <text evidence="1">The sequence shown here is derived from an EMBL/GenBank/DDBJ whole genome shotgun (WGS) entry which is preliminary data.</text>
</comment>
<keyword evidence="2" id="KW-1185">Reference proteome</keyword>
<dbReference type="EMBL" id="JARKIB010000090">
    <property type="protein sequence ID" value="KAJ7743624.1"/>
    <property type="molecule type" value="Genomic_DNA"/>
</dbReference>